<sequence>MIKENILKELDIVKADIEKDKEYISKLNRTKDKVKYLRFVKGYTQEDAAALIPISTRHLQRIEKELRKT</sequence>
<dbReference type="RefSeq" id="WP_317049996.1">
    <property type="nucleotide sequence ID" value="NZ_CAMRXC010000266.1"/>
</dbReference>
<protein>
    <submittedName>
        <fullName evidence="1">Sporulation sigma factor SigF</fullName>
    </submittedName>
</protein>
<dbReference type="Proteomes" id="UP001189143">
    <property type="component" value="Unassembled WGS sequence"/>
</dbReference>
<reference evidence="1" key="1">
    <citation type="submission" date="2022-10" db="EMBL/GenBank/DDBJ databases">
        <authorList>
            <person name="Aires J."/>
            <person name="Mesa V."/>
        </authorList>
    </citation>
    <scope>NUCLEOTIDE SEQUENCE</scope>
    <source>
        <strain evidence="1">Clostridium neonatale JD116</strain>
    </source>
</reference>
<evidence type="ECO:0000313" key="2">
    <source>
        <dbReference type="Proteomes" id="UP001189143"/>
    </source>
</evidence>
<comment type="caution">
    <text evidence="1">The sequence shown here is derived from an EMBL/GenBank/DDBJ whole genome shotgun (WGS) entry which is preliminary data.</text>
</comment>
<dbReference type="AlphaFoldDB" id="A0AAD2DHI5"/>
<gene>
    <name evidence="1" type="ORF">CNEO2_930014</name>
</gene>
<name>A0AAD2DHI5_9CLOT</name>
<dbReference type="SUPFAM" id="SSF47413">
    <property type="entry name" value="lambda repressor-like DNA-binding domains"/>
    <property type="match status" value="1"/>
</dbReference>
<dbReference type="InterPro" id="IPR010982">
    <property type="entry name" value="Lambda_DNA-bd_dom_sf"/>
</dbReference>
<evidence type="ECO:0000313" key="1">
    <source>
        <dbReference type="EMBL" id="CAI3696144.1"/>
    </source>
</evidence>
<dbReference type="EMBL" id="CAMTCP010000296">
    <property type="protein sequence ID" value="CAI3696144.1"/>
    <property type="molecule type" value="Genomic_DNA"/>
</dbReference>
<dbReference type="GO" id="GO:0003677">
    <property type="term" value="F:DNA binding"/>
    <property type="evidence" value="ECO:0007669"/>
    <property type="project" value="InterPro"/>
</dbReference>
<organism evidence="1 2">
    <name type="scientific">Clostridium neonatale</name>
    <dbReference type="NCBI Taxonomy" id="137838"/>
    <lineage>
        <taxon>Bacteria</taxon>
        <taxon>Bacillati</taxon>
        <taxon>Bacillota</taxon>
        <taxon>Clostridia</taxon>
        <taxon>Eubacteriales</taxon>
        <taxon>Clostridiaceae</taxon>
        <taxon>Clostridium</taxon>
    </lineage>
</organism>
<accession>A0AAD2DHI5</accession>
<dbReference type="Gene3D" id="1.10.260.40">
    <property type="entry name" value="lambda repressor-like DNA-binding domains"/>
    <property type="match status" value="1"/>
</dbReference>
<proteinExistence type="predicted"/>